<gene>
    <name evidence="1" type="ORF">H9625_15405</name>
</gene>
<reference evidence="1 2" key="1">
    <citation type="submission" date="2020-08" db="EMBL/GenBank/DDBJ databases">
        <title>A Genomic Blueprint of the Chicken Gut Microbiome.</title>
        <authorList>
            <person name="Gilroy R."/>
            <person name="Ravi A."/>
            <person name="Getino M."/>
            <person name="Pursley I."/>
            <person name="Horton D.L."/>
            <person name="Alikhan N.-F."/>
            <person name="Baker D."/>
            <person name="Gharbi K."/>
            <person name="Hall N."/>
            <person name="Watson M."/>
            <person name="Adriaenssens E.M."/>
            <person name="Foster-Nyarko E."/>
            <person name="Jarju S."/>
            <person name="Secka A."/>
            <person name="Antonio M."/>
            <person name="Oren A."/>
            <person name="Chaudhuri R."/>
            <person name="La Ragione R.M."/>
            <person name="Hildebrand F."/>
            <person name="Pallen M.J."/>
        </authorList>
    </citation>
    <scope>NUCLEOTIDE SEQUENCE [LARGE SCALE GENOMIC DNA]</scope>
    <source>
        <strain evidence="1 2">Sa1CVN1</strain>
    </source>
</reference>
<evidence type="ECO:0000313" key="2">
    <source>
        <dbReference type="Proteomes" id="UP000620874"/>
    </source>
</evidence>
<name>A0ABR8YCT2_9BACT</name>
<sequence length="75" mass="9007">MERRNGFTLQEIELIEQLIALKCQSDRNMQKKIRKKLREKIGFYIEDYTNSKKGYDVDDLKEDIKNGNIQIIKEE</sequence>
<accession>A0ABR8YCT2</accession>
<dbReference type="EMBL" id="JACSPP010000069">
    <property type="protein sequence ID" value="MBD8041799.1"/>
    <property type="molecule type" value="Genomic_DNA"/>
</dbReference>
<proteinExistence type="predicted"/>
<evidence type="ECO:0000313" key="1">
    <source>
        <dbReference type="EMBL" id="MBD8041799.1"/>
    </source>
</evidence>
<dbReference type="RefSeq" id="WP_191765212.1">
    <property type="nucleotide sequence ID" value="NZ_JACSPP010000069.1"/>
</dbReference>
<comment type="caution">
    <text evidence="1">The sequence shown here is derived from an EMBL/GenBank/DDBJ whole genome shotgun (WGS) entry which is preliminary data.</text>
</comment>
<keyword evidence="2" id="KW-1185">Reference proteome</keyword>
<dbReference type="Proteomes" id="UP000620874">
    <property type="component" value="Unassembled WGS sequence"/>
</dbReference>
<protein>
    <submittedName>
        <fullName evidence="1">Uncharacterized protein</fullName>
    </submittedName>
</protein>
<organism evidence="1 2">
    <name type="scientific">Phocaeicola intestinalis</name>
    <dbReference type="NCBI Taxonomy" id="2762212"/>
    <lineage>
        <taxon>Bacteria</taxon>
        <taxon>Pseudomonadati</taxon>
        <taxon>Bacteroidota</taxon>
        <taxon>Bacteroidia</taxon>
        <taxon>Bacteroidales</taxon>
        <taxon>Bacteroidaceae</taxon>
        <taxon>Phocaeicola</taxon>
    </lineage>
</organism>